<reference evidence="2" key="3">
    <citation type="submission" date="2025-09" db="UniProtKB">
        <authorList>
            <consortium name="Ensembl"/>
        </authorList>
    </citation>
    <scope>IDENTIFICATION</scope>
</reference>
<dbReference type="AlphaFoldDB" id="A0A493TXI5"/>
<proteinExistence type="predicted"/>
<evidence type="ECO:0000256" key="1">
    <source>
        <dbReference type="SAM" id="MobiDB-lite"/>
    </source>
</evidence>
<dbReference type="Ensembl" id="ENSAPLT00000019044.1">
    <property type="protein sequence ID" value="ENSAPLP00000030290.1"/>
    <property type="gene ID" value="ENSAPLG00000021768.1"/>
</dbReference>
<keyword evidence="3" id="KW-1185">Reference proteome</keyword>
<organism evidence="2 3">
    <name type="scientific">Anas platyrhynchos platyrhynchos</name>
    <name type="common">Northern mallard</name>
    <dbReference type="NCBI Taxonomy" id="8840"/>
    <lineage>
        <taxon>Eukaryota</taxon>
        <taxon>Metazoa</taxon>
        <taxon>Chordata</taxon>
        <taxon>Craniata</taxon>
        <taxon>Vertebrata</taxon>
        <taxon>Euteleostomi</taxon>
        <taxon>Archelosauria</taxon>
        <taxon>Archosauria</taxon>
        <taxon>Dinosauria</taxon>
        <taxon>Saurischia</taxon>
        <taxon>Theropoda</taxon>
        <taxon>Coelurosauria</taxon>
        <taxon>Aves</taxon>
        <taxon>Neognathae</taxon>
        <taxon>Galloanserae</taxon>
        <taxon>Anseriformes</taxon>
        <taxon>Anatidae</taxon>
        <taxon>Anatinae</taxon>
        <taxon>Anas</taxon>
    </lineage>
</organism>
<name>A0A493TXI5_ANAPP</name>
<protein>
    <submittedName>
        <fullName evidence="2">Uncharacterized protein</fullName>
    </submittedName>
</protein>
<evidence type="ECO:0000313" key="3">
    <source>
        <dbReference type="Proteomes" id="UP000016666"/>
    </source>
</evidence>
<evidence type="ECO:0000313" key="2">
    <source>
        <dbReference type="Ensembl" id="ENSAPLP00000030290.1"/>
    </source>
</evidence>
<dbReference type="Proteomes" id="UP000016666">
    <property type="component" value="Chromosome 15"/>
</dbReference>
<sequence length="188" mass="20973">MPINPGVYCSAPRQPLFYGCAFKNKSSVRPNWLQNGSSTKRTTRLGDGKSCHGPNRTATKWDFCEPHTGRNSCPAFKYIWCESMWSLRHHTSHQEGKIWTWKAASLGSTTALGRDVGRQEKQLFHTDTASLGRRAWECCHMDVGRGSSRGPVLQRSRAAAATAGRFWWEPCPEGLIWSISAALFGVEG</sequence>
<accession>A0A493TXI5</accession>
<feature type="region of interest" description="Disordered" evidence="1">
    <location>
        <begin position="32"/>
        <end position="52"/>
    </location>
</feature>
<reference evidence="2 3" key="1">
    <citation type="submission" date="2017-10" db="EMBL/GenBank/DDBJ databases">
        <title>A new Pekin duck reference genome.</title>
        <authorList>
            <person name="Hou Z.-C."/>
            <person name="Zhou Z.-K."/>
            <person name="Zhu F."/>
            <person name="Hou S.-S."/>
        </authorList>
    </citation>
    <scope>NUCLEOTIDE SEQUENCE [LARGE SCALE GENOMIC DNA]</scope>
</reference>
<reference evidence="2" key="2">
    <citation type="submission" date="2025-08" db="UniProtKB">
        <authorList>
            <consortium name="Ensembl"/>
        </authorList>
    </citation>
    <scope>IDENTIFICATION</scope>
</reference>